<comment type="subcellular location">
    <subcellularLocation>
        <location evidence="1 7">Cell membrane</location>
        <topology evidence="1 7">Multi-pass membrane protein</topology>
    </subcellularLocation>
</comment>
<dbReference type="RefSeq" id="WP_277539534.1">
    <property type="nucleotide sequence ID" value="NZ_JAPDIA010000009.1"/>
</dbReference>
<comment type="caution">
    <text evidence="9">The sequence shown here is derived from an EMBL/GenBank/DDBJ whole genome shotgun (WGS) entry which is preliminary data.</text>
</comment>
<dbReference type="AlphaFoldDB" id="A0A9X4L118"/>
<feature type="transmembrane region" description="Helical" evidence="7">
    <location>
        <begin position="12"/>
        <end position="31"/>
    </location>
</feature>
<keyword evidence="2 7" id="KW-0813">Transport</keyword>
<dbReference type="InterPro" id="IPR035906">
    <property type="entry name" value="MetI-like_sf"/>
</dbReference>
<keyword evidence="4 7" id="KW-0812">Transmembrane</keyword>
<dbReference type="Pfam" id="PF00528">
    <property type="entry name" value="BPD_transp_1"/>
    <property type="match status" value="1"/>
</dbReference>
<reference evidence="9" key="1">
    <citation type="submission" date="2022-10" db="EMBL/GenBank/DDBJ databases">
        <title>Comparative genomic analysis of Cohnella hashimotonis sp. nov., isolated from the International Space Station.</title>
        <authorList>
            <person name="Simpson A."/>
            <person name="Venkateswaran K."/>
        </authorList>
    </citation>
    <scope>NUCLEOTIDE SEQUENCE</scope>
    <source>
        <strain evidence="9">DSM 28161</strain>
    </source>
</reference>
<feature type="transmembrane region" description="Helical" evidence="7">
    <location>
        <begin position="257"/>
        <end position="276"/>
    </location>
</feature>
<evidence type="ECO:0000256" key="5">
    <source>
        <dbReference type="ARBA" id="ARBA00022989"/>
    </source>
</evidence>
<evidence type="ECO:0000256" key="1">
    <source>
        <dbReference type="ARBA" id="ARBA00004651"/>
    </source>
</evidence>
<organism evidence="9 10">
    <name type="scientific">Cohnella rhizosphaerae</name>
    <dbReference type="NCBI Taxonomy" id="1457232"/>
    <lineage>
        <taxon>Bacteria</taxon>
        <taxon>Bacillati</taxon>
        <taxon>Bacillota</taxon>
        <taxon>Bacilli</taxon>
        <taxon>Bacillales</taxon>
        <taxon>Paenibacillaceae</taxon>
        <taxon>Cohnella</taxon>
    </lineage>
</organism>
<feature type="domain" description="ABC transmembrane type-1" evidence="8">
    <location>
        <begin position="74"/>
        <end position="276"/>
    </location>
</feature>
<dbReference type="GO" id="GO:0055085">
    <property type="term" value="P:transmembrane transport"/>
    <property type="evidence" value="ECO:0007669"/>
    <property type="project" value="InterPro"/>
</dbReference>
<evidence type="ECO:0000256" key="7">
    <source>
        <dbReference type="RuleBase" id="RU363032"/>
    </source>
</evidence>
<dbReference type="CDD" id="cd06261">
    <property type="entry name" value="TM_PBP2"/>
    <property type="match status" value="1"/>
</dbReference>
<dbReference type="PANTHER" id="PTHR43744:SF9">
    <property type="entry name" value="POLYGALACTURONAN_RHAMNOGALACTURONAN TRANSPORT SYSTEM PERMEASE PROTEIN YTCP"/>
    <property type="match status" value="1"/>
</dbReference>
<keyword evidence="6 7" id="KW-0472">Membrane</keyword>
<keyword evidence="10" id="KW-1185">Reference proteome</keyword>
<protein>
    <submittedName>
        <fullName evidence="9">Carbohydrate ABC transporter permease</fullName>
    </submittedName>
</protein>
<name>A0A9X4L118_9BACL</name>
<dbReference type="GO" id="GO:0005886">
    <property type="term" value="C:plasma membrane"/>
    <property type="evidence" value="ECO:0007669"/>
    <property type="project" value="UniProtKB-SubCell"/>
</dbReference>
<dbReference type="PROSITE" id="PS50928">
    <property type="entry name" value="ABC_TM1"/>
    <property type="match status" value="1"/>
</dbReference>
<accession>A0A9X4L118</accession>
<feature type="transmembrane region" description="Helical" evidence="7">
    <location>
        <begin position="182"/>
        <end position="204"/>
    </location>
</feature>
<dbReference type="Gene3D" id="1.10.3720.10">
    <property type="entry name" value="MetI-like"/>
    <property type="match status" value="1"/>
</dbReference>
<dbReference type="PANTHER" id="PTHR43744">
    <property type="entry name" value="ABC TRANSPORTER PERMEASE PROTEIN MG189-RELATED-RELATED"/>
    <property type="match status" value="1"/>
</dbReference>
<feature type="transmembrane region" description="Helical" evidence="7">
    <location>
        <begin position="109"/>
        <end position="128"/>
    </location>
</feature>
<dbReference type="InterPro" id="IPR000515">
    <property type="entry name" value="MetI-like"/>
</dbReference>
<comment type="similarity">
    <text evidence="7">Belongs to the binding-protein-dependent transport system permease family.</text>
</comment>
<evidence type="ECO:0000256" key="3">
    <source>
        <dbReference type="ARBA" id="ARBA00022475"/>
    </source>
</evidence>
<gene>
    <name evidence="9" type="ORF">OMP40_38735</name>
</gene>
<sequence length="291" mass="32299">MYKRSAWEKAFEAGNIALLALLGLTTLYPFLYVFTISLSEPADINRIGLHLLPTDPTTAAYAKVLTDPALYRAYGNTLLRTAGGVVTVLLFCSLTAYPLSRPSFPHRGLFVKLIVFSMLFNGGTIPMYLLIRNLGMIDSYWALILPLAVSGFNLIVLRNFFQAIPPELAESAKMDGAGELRIFARIVLPLSTPVLAVVALWAAVMHWNSWFDAMIYLNDASKQVLQLYLRHHVVDASTNLAIEFRLDDMSAIVPENLKAAIIMTISLPILLVYPFIQRFFVKGIMLGSVKG</sequence>
<evidence type="ECO:0000256" key="4">
    <source>
        <dbReference type="ARBA" id="ARBA00022692"/>
    </source>
</evidence>
<proteinExistence type="inferred from homology"/>
<evidence type="ECO:0000256" key="6">
    <source>
        <dbReference type="ARBA" id="ARBA00023136"/>
    </source>
</evidence>
<dbReference type="SUPFAM" id="SSF161098">
    <property type="entry name" value="MetI-like"/>
    <property type="match status" value="1"/>
</dbReference>
<evidence type="ECO:0000313" key="9">
    <source>
        <dbReference type="EMBL" id="MDG0814565.1"/>
    </source>
</evidence>
<keyword evidence="5 7" id="KW-1133">Transmembrane helix</keyword>
<feature type="transmembrane region" description="Helical" evidence="7">
    <location>
        <begin position="78"/>
        <end position="97"/>
    </location>
</feature>
<evidence type="ECO:0000259" key="8">
    <source>
        <dbReference type="PROSITE" id="PS50928"/>
    </source>
</evidence>
<keyword evidence="3" id="KW-1003">Cell membrane</keyword>
<feature type="transmembrane region" description="Helical" evidence="7">
    <location>
        <begin position="140"/>
        <end position="161"/>
    </location>
</feature>
<evidence type="ECO:0000313" key="10">
    <source>
        <dbReference type="Proteomes" id="UP001153404"/>
    </source>
</evidence>
<evidence type="ECO:0000256" key="2">
    <source>
        <dbReference type="ARBA" id="ARBA00022448"/>
    </source>
</evidence>
<dbReference type="EMBL" id="JAPDIA010000009">
    <property type="protein sequence ID" value="MDG0814565.1"/>
    <property type="molecule type" value="Genomic_DNA"/>
</dbReference>
<dbReference type="Proteomes" id="UP001153404">
    <property type="component" value="Unassembled WGS sequence"/>
</dbReference>